<dbReference type="Proteomes" id="UP001500630">
    <property type="component" value="Unassembled WGS sequence"/>
</dbReference>
<gene>
    <name evidence="1" type="ORF">GCM10022419_116980</name>
</gene>
<proteinExistence type="predicted"/>
<evidence type="ECO:0000313" key="2">
    <source>
        <dbReference type="Proteomes" id="UP001500630"/>
    </source>
</evidence>
<protein>
    <submittedName>
        <fullName evidence="1">Uncharacterized protein</fullName>
    </submittedName>
</protein>
<dbReference type="EMBL" id="BAABDQ010000048">
    <property type="protein sequence ID" value="GAA3612577.1"/>
    <property type="molecule type" value="Genomic_DNA"/>
</dbReference>
<reference evidence="2" key="1">
    <citation type="journal article" date="2019" name="Int. J. Syst. Evol. Microbiol.">
        <title>The Global Catalogue of Microorganisms (GCM) 10K type strain sequencing project: providing services to taxonomists for standard genome sequencing and annotation.</title>
        <authorList>
            <consortium name="The Broad Institute Genomics Platform"/>
            <consortium name="The Broad Institute Genome Sequencing Center for Infectious Disease"/>
            <person name="Wu L."/>
            <person name="Ma J."/>
        </authorList>
    </citation>
    <scope>NUCLEOTIDE SEQUENCE [LARGE SCALE GENOMIC DNA]</scope>
    <source>
        <strain evidence="2">JCM 17326</strain>
    </source>
</reference>
<organism evidence="1 2">
    <name type="scientific">Nonomuraea rosea</name>
    <dbReference type="NCBI Taxonomy" id="638574"/>
    <lineage>
        <taxon>Bacteria</taxon>
        <taxon>Bacillati</taxon>
        <taxon>Actinomycetota</taxon>
        <taxon>Actinomycetes</taxon>
        <taxon>Streptosporangiales</taxon>
        <taxon>Streptosporangiaceae</taxon>
        <taxon>Nonomuraea</taxon>
    </lineage>
</organism>
<name>A0ABP6ZKA0_9ACTN</name>
<comment type="caution">
    <text evidence="1">The sequence shown here is derived from an EMBL/GenBank/DDBJ whole genome shotgun (WGS) entry which is preliminary data.</text>
</comment>
<keyword evidence="2" id="KW-1185">Reference proteome</keyword>
<sequence>MTPEREPLHEVRSDRRARLVDVIDSSREDVASRLTELHGQGANALGQPRPGTDVYIVTFGDQH</sequence>
<evidence type="ECO:0000313" key="1">
    <source>
        <dbReference type="EMBL" id="GAA3612577.1"/>
    </source>
</evidence>
<dbReference type="RefSeq" id="WP_345576263.1">
    <property type="nucleotide sequence ID" value="NZ_BAABDQ010000048.1"/>
</dbReference>
<accession>A0ABP6ZKA0</accession>